<comment type="caution">
    <text evidence="1">The sequence shown here is derived from an EMBL/GenBank/DDBJ whole genome shotgun (WGS) entry which is preliminary data.</text>
</comment>
<proteinExistence type="predicted"/>
<protein>
    <submittedName>
        <fullName evidence="1">Uncharacterized protein</fullName>
    </submittedName>
</protein>
<dbReference type="AlphaFoldDB" id="A0A645IHK1"/>
<organism evidence="1">
    <name type="scientific">bioreactor metagenome</name>
    <dbReference type="NCBI Taxonomy" id="1076179"/>
    <lineage>
        <taxon>unclassified sequences</taxon>
        <taxon>metagenomes</taxon>
        <taxon>ecological metagenomes</taxon>
    </lineage>
</organism>
<evidence type="ECO:0000313" key="1">
    <source>
        <dbReference type="EMBL" id="MPN47784.1"/>
    </source>
</evidence>
<sequence length="86" mass="10405">MDALDFQYLEKYPENNILSKFQCMEIKLEFFNEFSPQQIYENIKKINDYYGKENHKLDREFKFLDAEAIERFIDITVGKAIAAFYE</sequence>
<reference evidence="1" key="1">
    <citation type="submission" date="2019-08" db="EMBL/GenBank/DDBJ databases">
        <authorList>
            <person name="Kucharzyk K."/>
            <person name="Murdoch R.W."/>
            <person name="Higgins S."/>
            <person name="Loffler F."/>
        </authorList>
    </citation>
    <scope>NUCLEOTIDE SEQUENCE</scope>
</reference>
<gene>
    <name evidence="1" type="ORF">SDC9_195388</name>
</gene>
<dbReference type="EMBL" id="VSSQ01109536">
    <property type="protein sequence ID" value="MPN47784.1"/>
    <property type="molecule type" value="Genomic_DNA"/>
</dbReference>
<name>A0A645IHK1_9ZZZZ</name>
<accession>A0A645IHK1</accession>